<sequence>MNSEITENTGFNPFGGNPIEKAISTTEAQREILASCIIGGSSANLAYNESVSIVLTGAVKADVLEKAAQELVARNEALRSSFNAEGTQMLIYFSQQLLFSYNDLSTEDPERADELISDFVAADASAIFDLFNGPLIRFALFKKSENRYILIITAHHVVCDGWSFGTLLEEISGIYNALLNKSELPLRPLLYSDYVQKTSAFTYTKAYELIQNYWLTAYRNNIPAFEIQPDFPRPKQRTYNADRYDYTLPDDVASLAKKTGAKYGGSWVNTMMTIFEILLYKYTGNNDIVIGLAAAGQPFAEMYKLIGHCVHTLPLRSQPQDGYTFAEYLKTRKSKILEDLENQQFTFGSLLEKLNVRRDPSRIPLMPLCFNIDIGMDRNVRFQEAAHEIVYNPRNFETFEIFLNITENKRGYDFQWSYNKQLYSLDTIKGLMQKFTYLLEQVVADPEQKIEELKLEPKQVLATEREQEKYAYGEFSARTIVDILTDRVRERPANIAVVSGNKTVTYQELDERSNRLAHYLISRGAKKEDLVGLCIERHIDMIVAIIGIIKCGAAYVPIAPDYPRDRIAYILKDCGAKILVSTVNLQHLVEGFDSVQTIYADEPTGILTGLPSVRPGVSIKPDNILYVIYTSGSTGNPKGVLIEHRNVVRLFFNDTPLFDFKETDVWCMFHSFNFDFSVWEMFGALLFGGKLVMVPADYTRDAALFYNLIKKERLTVLNQTPSFFNVLQETALEKEALKTIRYVIFGGEALYPSMLKKWSDVYTWCKLINMYGITETTVHVTYKEITAKEIHSNISNIGKPIPTLQCLILDDHFQPVPVGVTGELFVTGEGVARGYLNRPELTEERFMINPFRKNERMYRSGDLARWLPDGNIEYLGRRDLQVKIRGFRIELGEIESRILEIKEVRAAVVLAKDSEKIGQYLVAYVIPENEQILPDREGWQSILGKSLPGYMVPGFYVTMERFPLTANGKIDRNAFPEPHEPSSRQHEYQAPESQVEKKLVQVWSELLGVEKVGINDDFFELGGHSMVAIKVMNRINSEMNIKLPIASLFQYPTIASFANLLKDKSLFEYKILVEIKKSGTKPPIYLIHGGALNILLYKNLKPFLSNNQPLYGIQALGLDGDLRHLDHIESIASRYLDEILRQNPDGPYILIGYSYSGVVVYEMARQLLAAGKKIKMIGILDTNVSNRDLPDGVVDRMLFKIKRQIKKGIFIGSNLFRDPAKVIRYQWALLTKQFNKNEEELIYDYGGEVVEAYDRAYKTYKMVPSSAIKVHLFRVKERIYFIDDFKYLGWKRYAIGGVTVHEIDGDHKTFLLPPHNKKLIEEIEKTLSNMNPL</sequence>
<dbReference type="Gene3D" id="3.30.559.30">
    <property type="entry name" value="Nonribosomal peptide synthetase, condensation domain"/>
    <property type="match status" value="1"/>
</dbReference>
<dbReference type="SUPFAM" id="SSF56801">
    <property type="entry name" value="Acetyl-CoA synthetase-like"/>
    <property type="match status" value="1"/>
</dbReference>
<dbReference type="InterPro" id="IPR010071">
    <property type="entry name" value="AA_adenyl_dom"/>
</dbReference>
<dbReference type="PROSITE" id="PS50075">
    <property type="entry name" value="CARRIER"/>
    <property type="match status" value="1"/>
</dbReference>
<dbReference type="InterPro" id="IPR000873">
    <property type="entry name" value="AMP-dep_synth/lig_dom"/>
</dbReference>
<dbReference type="Gene3D" id="3.30.559.10">
    <property type="entry name" value="Chloramphenicol acetyltransferase-like domain"/>
    <property type="match status" value="1"/>
</dbReference>
<dbReference type="SUPFAM" id="SSF47336">
    <property type="entry name" value="ACP-like"/>
    <property type="match status" value="1"/>
</dbReference>
<dbReference type="SMART" id="SM01294">
    <property type="entry name" value="PKS_PP_betabranch"/>
    <property type="match status" value="1"/>
</dbReference>
<gene>
    <name evidence="5" type="ORF">U0035_05815</name>
</gene>
<evidence type="ECO:0000259" key="4">
    <source>
        <dbReference type="PROSITE" id="PS50075"/>
    </source>
</evidence>
<proteinExistence type="predicted"/>
<dbReference type="SUPFAM" id="SSF52777">
    <property type="entry name" value="CoA-dependent acyltransferases"/>
    <property type="match status" value="2"/>
</dbReference>
<dbReference type="Gene3D" id="3.30.300.30">
    <property type="match status" value="1"/>
</dbReference>
<keyword evidence="1" id="KW-0596">Phosphopantetheine</keyword>
<dbReference type="PANTHER" id="PTHR45527">
    <property type="entry name" value="NONRIBOSOMAL PEPTIDE SYNTHETASE"/>
    <property type="match status" value="1"/>
</dbReference>
<dbReference type="Pfam" id="PF00975">
    <property type="entry name" value="Thioesterase"/>
    <property type="match status" value="1"/>
</dbReference>
<evidence type="ECO:0000256" key="3">
    <source>
        <dbReference type="SAM" id="MobiDB-lite"/>
    </source>
</evidence>
<dbReference type="Pfam" id="PF00501">
    <property type="entry name" value="AMP-binding"/>
    <property type="match status" value="1"/>
</dbReference>
<dbReference type="InterPro" id="IPR009081">
    <property type="entry name" value="PP-bd_ACP"/>
</dbReference>
<dbReference type="PANTHER" id="PTHR45527:SF14">
    <property type="entry name" value="PLIPASTATIN SYNTHASE SUBUNIT B"/>
    <property type="match status" value="1"/>
</dbReference>
<dbReference type="RefSeq" id="WP_114789083.1">
    <property type="nucleotide sequence ID" value="NZ_CP139960.1"/>
</dbReference>
<dbReference type="InterPro" id="IPR029058">
    <property type="entry name" value="AB_hydrolase_fold"/>
</dbReference>
<dbReference type="InterPro" id="IPR020806">
    <property type="entry name" value="PKS_PP-bd"/>
</dbReference>
<feature type="region of interest" description="Disordered" evidence="3">
    <location>
        <begin position="973"/>
        <end position="992"/>
    </location>
</feature>
<evidence type="ECO:0000256" key="2">
    <source>
        <dbReference type="ARBA" id="ARBA00022553"/>
    </source>
</evidence>
<dbReference type="InterPro" id="IPR023213">
    <property type="entry name" value="CAT-like_dom_sf"/>
</dbReference>
<dbReference type="InterPro" id="IPR025110">
    <property type="entry name" value="AMP-bd_C"/>
</dbReference>
<dbReference type="EMBL" id="CP139960">
    <property type="protein sequence ID" value="WQD39662.1"/>
    <property type="molecule type" value="Genomic_DNA"/>
</dbReference>
<protein>
    <submittedName>
        <fullName evidence="5">Amino acid adenylation domain-containing protein</fullName>
    </submittedName>
</protein>
<dbReference type="Gene3D" id="3.40.50.1820">
    <property type="entry name" value="alpha/beta hydrolase"/>
    <property type="match status" value="1"/>
</dbReference>
<dbReference type="Proteomes" id="UP001325680">
    <property type="component" value="Chromosome"/>
</dbReference>
<dbReference type="InterPro" id="IPR001031">
    <property type="entry name" value="Thioesterase"/>
</dbReference>
<dbReference type="InterPro" id="IPR036736">
    <property type="entry name" value="ACP-like_sf"/>
</dbReference>
<dbReference type="InterPro" id="IPR045851">
    <property type="entry name" value="AMP-bd_C_sf"/>
</dbReference>
<keyword evidence="6" id="KW-1185">Reference proteome</keyword>
<evidence type="ECO:0000256" key="1">
    <source>
        <dbReference type="ARBA" id="ARBA00022450"/>
    </source>
</evidence>
<dbReference type="SMART" id="SM00823">
    <property type="entry name" value="PKS_PP"/>
    <property type="match status" value="1"/>
</dbReference>
<reference evidence="5 6" key="1">
    <citation type="submission" date="2023-12" db="EMBL/GenBank/DDBJ databases">
        <title>Genome sequencing and assembly of bacterial species from a model synthetic community.</title>
        <authorList>
            <person name="Hogle S.L."/>
        </authorList>
    </citation>
    <scope>NUCLEOTIDE SEQUENCE [LARGE SCALE GENOMIC DNA]</scope>
    <source>
        <strain evidence="5 6">HAMBI_3031</strain>
    </source>
</reference>
<dbReference type="InterPro" id="IPR001242">
    <property type="entry name" value="Condensation_dom"/>
</dbReference>
<dbReference type="NCBIfam" id="TIGR01733">
    <property type="entry name" value="AA-adenyl-dom"/>
    <property type="match status" value="1"/>
</dbReference>
<dbReference type="Gene3D" id="2.30.38.10">
    <property type="entry name" value="Luciferase, Domain 3"/>
    <property type="match status" value="1"/>
</dbReference>
<dbReference type="Pfam" id="PF00668">
    <property type="entry name" value="Condensation"/>
    <property type="match status" value="1"/>
</dbReference>
<name>A0ABZ0WCP1_9BACT</name>
<dbReference type="SUPFAM" id="SSF53474">
    <property type="entry name" value="alpha/beta-Hydrolases"/>
    <property type="match status" value="1"/>
</dbReference>
<keyword evidence="2" id="KW-0597">Phosphoprotein</keyword>
<evidence type="ECO:0000313" key="6">
    <source>
        <dbReference type="Proteomes" id="UP001325680"/>
    </source>
</evidence>
<accession>A0ABZ0WCP1</accession>
<feature type="domain" description="Carrier" evidence="4">
    <location>
        <begin position="990"/>
        <end position="1065"/>
    </location>
</feature>
<dbReference type="Pfam" id="PF00550">
    <property type="entry name" value="PP-binding"/>
    <property type="match status" value="1"/>
</dbReference>
<dbReference type="CDD" id="cd05930">
    <property type="entry name" value="A_NRPS"/>
    <property type="match status" value="1"/>
</dbReference>
<dbReference type="Pfam" id="PF13193">
    <property type="entry name" value="AMP-binding_C"/>
    <property type="match status" value="1"/>
</dbReference>
<dbReference type="InterPro" id="IPR020845">
    <property type="entry name" value="AMP-binding_CS"/>
</dbReference>
<dbReference type="Gene3D" id="1.10.1200.10">
    <property type="entry name" value="ACP-like"/>
    <property type="match status" value="1"/>
</dbReference>
<evidence type="ECO:0000313" key="5">
    <source>
        <dbReference type="EMBL" id="WQD39662.1"/>
    </source>
</evidence>
<organism evidence="5 6">
    <name type="scientific">Niabella yanshanensis</name>
    <dbReference type="NCBI Taxonomy" id="577386"/>
    <lineage>
        <taxon>Bacteria</taxon>
        <taxon>Pseudomonadati</taxon>
        <taxon>Bacteroidota</taxon>
        <taxon>Chitinophagia</taxon>
        <taxon>Chitinophagales</taxon>
        <taxon>Chitinophagaceae</taxon>
        <taxon>Niabella</taxon>
    </lineage>
</organism>
<dbReference type="Gene3D" id="3.40.50.980">
    <property type="match status" value="2"/>
</dbReference>
<dbReference type="PROSITE" id="PS00455">
    <property type="entry name" value="AMP_BINDING"/>
    <property type="match status" value="1"/>
</dbReference>